<dbReference type="Pfam" id="PF13625">
    <property type="entry name" value="Helicase_C_3"/>
    <property type="match status" value="1"/>
</dbReference>
<evidence type="ECO:0000313" key="2">
    <source>
        <dbReference type="EMBL" id="MBH8593841.1"/>
    </source>
</evidence>
<keyword evidence="2" id="KW-0378">Hydrolase</keyword>
<sequence length="612" mass="71620">MRVKELRYCLTSLPGEKRKQIADALALNEKASMETMERKLTDPAYYQDCLEKMDRKVQRWFWSVFLKGGKIKKQALHQEKNLPLSKVEYQRLLDAACGRGWVYCLRNRHMERMYYVPWEIRVAWARSIPVAQSLRPLDEDRVDPAQSHPLKASQAFFHFLSSLSHEPWLLNRTGHLSQKDLKKMDVELDLEDVHGSWPGWAVFLLETARLLGLVTETNKYVAVHQKRWKSWLSTPWPKSVAQLYEAVRHVLLKDYPELDGLCLILEQLPAGMWWGLEEVWVRLQTEVPLKLPYHLIKRVEEGFITPMACMGWLESGRTEKGETCFRWMPYPPREWVDPGEIPVYVDPAPEIYVPFHFSWEKRHELSLWADFMGGDHMLVYEINERSLARGLRYGRTVDKILQTLEAWAGEVPSPVKERLLDLKKRTGAVTLSTWTCLKIESDDGTNEWPARLEEAGWEVRKLNESEYFIKEMPGRVGAWLKRQNREVIMEKKEWTGQAGNLESDFEGIRDCRVEFPEPETVPLPKAWFSGLRPYGINMAREMVRQSISHGLPIFMEYQGRKMEVYPEHLRYENGKWMMEALVGTERKNIHLGEVKAFQLLPTPSVLVENPLQ</sequence>
<feature type="domain" description="Helicase XPB/Ssl2 N-terminal" evidence="1">
    <location>
        <begin position="346"/>
        <end position="433"/>
    </location>
</feature>
<keyword evidence="2" id="KW-0347">Helicase</keyword>
<gene>
    <name evidence="2" type="ORF">I8U20_00685</name>
</gene>
<dbReference type="EMBL" id="JAECVW010000001">
    <property type="protein sequence ID" value="MBH8593841.1"/>
    <property type="molecule type" value="Genomic_DNA"/>
</dbReference>
<dbReference type="InterPro" id="IPR032830">
    <property type="entry name" value="XPB/Ssl2_N"/>
</dbReference>
<keyword evidence="2" id="KW-0547">Nucleotide-binding</keyword>
<dbReference type="Proteomes" id="UP000633619">
    <property type="component" value="Unassembled WGS sequence"/>
</dbReference>
<dbReference type="AlphaFoldDB" id="A0A8I1A6X4"/>
<dbReference type="RefSeq" id="WP_181731091.1">
    <property type="nucleotide sequence ID" value="NZ_JACEIR010000001.1"/>
</dbReference>
<accession>A0A8I1A6X4</accession>
<evidence type="ECO:0000259" key="1">
    <source>
        <dbReference type="Pfam" id="PF13625"/>
    </source>
</evidence>
<evidence type="ECO:0000313" key="3">
    <source>
        <dbReference type="Proteomes" id="UP000633619"/>
    </source>
</evidence>
<keyword evidence="3" id="KW-1185">Reference proteome</keyword>
<dbReference type="GO" id="GO:0004386">
    <property type="term" value="F:helicase activity"/>
    <property type="evidence" value="ECO:0007669"/>
    <property type="project" value="UniProtKB-KW"/>
</dbReference>
<reference evidence="2 3" key="1">
    <citation type="submission" date="2020-12" db="EMBL/GenBank/DDBJ databases">
        <title>WGS of Thermoactinomyces spp.</title>
        <authorList>
            <person name="Cheng K."/>
        </authorList>
    </citation>
    <scope>NUCLEOTIDE SEQUENCE [LARGE SCALE GENOMIC DNA]</scope>
    <source>
        <strain evidence="3">CICC 10671\DSM 43846</strain>
    </source>
</reference>
<protein>
    <submittedName>
        <fullName evidence="2">Helicase-associated domain-containing protein</fullName>
    </submittedName>
</protein>
<keyword evidence="2" id="KW-0067">ATP-binding</keyword>
<proteinExistence type="predicted"/>
<name>A0A8I1A6X4_THEIN</name>
<organism evidence="2 3">
    <name type="scientific">Thermoactinomyces intermedius</name>
    <dbReference type="NCBI Taxonomy" id="2024"/>
    <lineage>
        <taxon>Bacteria</taxon>
        <taxon>Bacillati</taxon>
        <taxon>Bacillota</taxon>
        <taxon>Bacilli</taxon>
        <taxon>Bacillales</taxon>
        <taxon>Thermoactinomycetaceae</taxon>
        <taxon>Thermoactinomyces</taxon>
    </lineage>
</organism>
<comment type="caution">
    <text evidence="2">The sequence shown here is derived from an EMBL/GenBank/DDBJ whole genome shotgun (WGS) entry which is preliminary data.</text>
</comment>